<dbReference type="OrthoDB" id="9799096at2"/>
<reference evidence="6 7" key="1">
    <citation type="submission" date="2018-08" db="EMBL/GenBank/DDBJ databases">
        <title>The reduced genetic potential of extracellular carbohydrate catabolism in Euzebyella marina RN62, a Flavobacteriia bacterium isolated from the hadal water.</title>
        <authorList>
            <person name="Xue C."/>
        </authorList>
    </citation>
    <scope>NUCLEOTIDE SEQUENCE [LARGE SCALE GENOMIC DNA]</scope>
    <source>
        <strain evidence="6 7">RN62</strain>
    </source>
</reference>
<evidence type="ECO:0000313" key="6">
    <source>
        <dbReference type="EMBL" id="AYN66743.1"/>
    </source>
</evidence>
<keyword evidence="7" id="KW-1185">Reference proteome</keyword>
<keyword evidence="1 6" id="KW-0808">Transferase</keyword>
<dbReference type="InterPro" id="IPR000182">
    <property type="entry name" value="GNAT_dom"/>
</dbReference>
<sequence>MDYMQIRDAQEKDIRSILEIINFEILNTTALYHYEPRTLNQQLEWFKDKKKSNFPVLVAEDESGIIGFGSYGTFRPWAAYQFSVEHSIYVHKDSQGKGVGKVLMSELIKRAKQEGYHTMLAGVDASNEASVAFHKKFGFKEVGIFKQVGYKFDKWLDLNFLQLLLKE</sequence>
<evidence type="ECO:0000259" key="5">
    <source>
        <dbReference type="PROSITE" id="PS51186"/>
    </source>
</evidence>
<dbReference type="AlphaFoldDB" id="A0A3G2L3D4"/>
<evidence type="ECO:0000256" key="4">
    <source>
        <dbReference type="ARBA" id="ARBA00051334"/>
    </source>
</evidence>
<dbReference type="Gene3D" id="3.40.630.30">
    <property type="match status" value="1"/>
</dbReference>
<proteinExistence type="predicted"/>
<comment type="catalytic activity">
    <reaction evidence="3">
        <text>L-methionine sulfoximine + acetyl-CoA = N-acetyl-L-methionine sulfoximine + CoA + H(+)</text>
        <dbReference type="Rhea" id="RHEA:47660"/>
        <dbReference type="ChEBI" id="CHEBI:15378"/>
        <dbReference type="ChEBI" id="CHEBI:57287"/>
        <dbReference type="ChEBI" id="CHEBI:57288"/>
        <dbReference type="ChEBI" id="CHEBI:87826"/>
        <dbReference type="ChEBI" id="CHEBI:87827"/>
    </reaction>
</comment>
<organism evidence="6 7">
    <name type="scientific">Euzebyella marina</name>
    <dbReference type="NCBI Taxonomy" id="1761453"/>
    <lineage>
        <taxon>Bacteria</taxon>
        <taxon>Pseudomonadati</taxon>
        <taxon>Bacteroidota</taxon>
        <taxon>Flavobacteriia</taxon>
        <taxon>Flavobacteriales</taxon>
        <taxon>Flavobacteriaceae</taxon>
        <taxon>Euzebyella</taxon>
    </lineage>
</organism>
<dbReference type="SUPFAM" id="SSF55729">
    <property type="entry name" value="Acyl-CoA N-acyltransferases (Nat)"/>
    <property type="match status" value="1"/>
</dbReference>
<evidence type="ECO:0000256" key="1">
    <source>
        <dbReference type="ARBA" id="ARBA00022679"/>
    </source>
</evidence>
<gene>
    <name evidence="6" type="ORF">D1013_04780</name>
</gene>
<evidence type="ECO:0000256" key="2">
    <source>
        <dbReference type="ARBA" id="ARBA00023315"/>
    </source>
</evidence>
<comment type="catalytic activity">
    <reaction evidence="4">
        <text>L-methionine sulfone + acetyl-CoA = N-acetyl-L-methionine sulfone + CoA + H(+)</text>
        <dbReference type="Rhea" id="RHEA:47656"/>
        <dbReference type="ChEBI" id="CHEBI:15378"/>
        <dbReference type="ChEBI" id="CHEBI:57287"/>
        <dbReference type="ChEBI" id="CHEBI:57288"/>
        <dbReference type="ChEBI" id="CHEBI:87824"/>
        <dbReference type="ChEBI" id="CHEBI:87825"/>
    </reaction>
</comment>
<feature type="domain" description="N-acetyltransferase" evidence="5">
    <location>
        <begin position="4"/>
        <end position="159"/>
    </location>
</feature>
<dbReference type="Pfam" id="PF00583">
    <property type="entry name" value="Acetyltransf_1"/>
    <property type="match status" value="1"/>
</dbReference>
<dbReference type="PANTHER" id="PTHR43072:SF23">
    <property type="entry name" value="UPF0039 PROTEIN C11D3.02C"/>
    <property type="match status" value="1"/>
</dbReference>
<dbReference type="Proteomes" id="UP000276309">
    <property type="component" value="Chromosome"/>
</dbReference>
<keyword evidence="2" id="KW-0012">Acyltransferase</keyword>
<dbReference type="CDD" id="cd04301">
    <property type="entry name" value="NAT_SF"/>
    <property type="match status" value="1"/>
</dbReference>
<dbReference type="PROSITE" id="PS51186">
    <property type="entry name" value="GNAT"/>
    <property type="match status" value="1"/>
</dbReference>
<dbReference type="GO" id="GO:0016747">
    <property type="term" value="F:acyltransferase activity, transferring groups other than amino-acyl groups"/>
    <property type="evidence" value="ECO:0007669"/>
    <property type="project" value="InterPro"/>
</dbReference>
<name>A0A3G2L3D4_9FLAO</name>
<dbReference type="PANTHER" id="PTHR43072">
    <property type="entry name" value="N-ACETYLTRANSFERASE"/>
    <property type="match status" value="1"/>
</dbReference>
<dbReference type="EMBL" id="CP032050">
    <property type="protein sequence ID" value="AYN66743.1"/>
    <property type="molecule type" value="Genomic_DNA"/>
</dbReference>
<evidence type="ECO:0000313" key="7">
    <source>
        <dbReference type="Proteomes" id="UP000276309"/>
    </source>
</evidence>
<accession>A0A3G2L3D4</accession>
<dbReference type="KEGG" id="emar:D1013_04780"/>
<dbReference type="FunFam" id="3.40.630.30:FF:000026">
    <property type="entry name" value="Phosphinothricin acetyltransferase"/>
    <property type="match status" value="1"/>
</dbReference>
<dbReference type="InterPro" id="IPR016181">
    <property type="entry name" value="Acyl_CoA_acyltransferase"/>
</dbReference>
<evidence type="ECO:0000256" key="3">
    <source>
        <dbReference type="ARBA" id="ARBA00050603"/>
    </source>
</evidence>
<protein>
    <submittedName>
        <fullName evidence="6">N-acetyltransferase family protein</fullName>
    </submittedName>
</protein>